<evidence type="ECO:0000259" key="3">
    <source>
        <dbReference type="Pfam" id="PF02431"/>
    </source>
</evidence>
<organism evidence="4 5">
    <name type="scientific">Papaver atlanticum</name>
    <dbReference type="NCBI Taxonomy" id="357466"/>
    <lineage>
        <taxon>Eukaryota</taxon>
        <taxon>Viridiplantae</taxon>
        <taxon>Streptophyta</taxon>
        <taxon>Embryophyta</taxon>
        <taxon>Tracheophyta</taxon>
        <taxon>Spermatophyta</taxon>
        <taxon>Magnoliopsida</taxon>
        <taxon>Ranunculales</taxon>
        <taxon>Papaveraceae</taxon>
        <taxon>Papaveroideae</taxon>
        <taxon>Papaver</taxon>
    </lineage>
</organism>
<reference evidence="4" key="1">
    <citation type="submission" date="2022-04" db="EMBL/GenBank/DDBJ databases">
        <title>A functionally conserved STORR gene fusion in Papaver species that diverged 16.8 million years ago.</title>
        <authorList>
            <person name="Catania T."/>
        </authorList>
    </citation>
    <scope>NUCLEOTIDE SEQUENCE</scope>
    <source>
        <strain evidence="4">S-188037</strain>
    </source>
</reference>
<evidence type="ECO:0000256" key="1">
    <source>
        <dbReference type="ARBA" id="ARBA00007166"/>
    </source>
</evidence>
<dbReference type="AlphaFoldDB" id="A0AAD4SX28"/>
<dbReference type="SUPFAM" id="SSF54626">
    <property type="entry name" value="Chalcone isomerase"/>
    <property type="match status" value="1"/>
</dbReference>
<dbReference type="Gene3D" id="1.10.890.20">
    <property type="match status" value="1"/>
</dbReference>
<proteinExistence type="inferred from homology"/>
<dbReference type="InterPro" id="IPR044191">
    <property type="entry name" value="CHI3-like"/>
</dbReference>
<dbReference type="InterPro" id="IPR016088">
    <property type="entry name" value="Chalcone_isomerase_3-sand"/>
</dbReference>
<gene>
    <name evidence="4" type="ORF">MKW98_009737</name>
</gene>
<evidence type="ECO:0000313" key="5">
    <source>
        <dbReference type="Proteomes" id="UP001202328"/>
    </source>
</evidence>
<dbReference type="Gene3D" id="3.50.70.10">
    <property type="match status" value="1"/>
</dbReference>
<dbReference type="PANTHER" id="PTHR47588:SF1">
    <property type="entry name" value="CHALCONE--FLAVANONE ISOMERASE 3-RELATED"/>
    <property type="match status" value="1"/>
</dbReference>
<evidence type="ECO:0000256" key="2">
    <source>
        <dbReference type="RuleBase" id="RU361158"/>
    </source>
</evidence>
<dbReference type="EMBL" id="JAJJMB010008202">
    <property type="protein sequence ID" value="KAI3925087.1"/>
    <property type="molecule type" value="Genomic_DNA"/>
</dbReference>
<name>A0AAD4SX28_9MAGN</name>
<comment type="similarity">
    <text evidence="1 2">Belongs to the chalcone isomerase family.</text>
</comment>
<keyword evidence="5" id="KW-1185">Reference proteome</keyword>
<accession>A0AAD4SX28</accession>
<comment type="caution">
    <text evidence="4">The sequence shown here is derived from an EMBL/GenBank/DDBJ whole genome shotgun (WGS) entry which is preliminary data.</text>
</comment>
<evidence type="ECO:0000313" key="4">
    <source>
        <dbReference type="EMBL" id="KAI3925087.1"/>
    </source>
</evidence>
<dbReference type="InterPro" id="IPR036298">
    <property type="entry name" value="Chalcone_isomerase_sf"/>
</dbReference>
<dbReference type="Pfam" id="PF02431">
    <property type="entry name" value="Chalcone"/>
    <property type="match status" value="1"/>
</dbReference>
<feature type="domain" description="Chalcone isomerase" evidence="3">
    <location>
        <begin position="56"/>
        <end position="257"/>
    </location>
</feature>
<dbReference type="GO" id="GO:0016872">
    <property type="term" value="F:intramolecular lyase activity"/>
    <property type="evidence" value="ECO:0007669"/>
    <property type="project" value="InterPro"/>
</dbReference>
<dbReference type="InterPro" id="IPR016089">
    <property type="entry name" value="Chalcone_isomerase_bundle_sf"/>
</dbReference>
<dbReference type="Proteomes" id="UP001202328">
    <property type="component" value="Unassembled WGS sequence"/>
</dbReference>
<sequence>MGDYEGCVQTKYIPNQLLNCAQKDAGGMGSSLASHTTLRTMGDTKNVESATKTVLVDDIPFPQNITTATTAKQLALLGQGITDMEIHFLQIKFTAIGVYLEPEIASHLKQWKGKTGAELSQDDEFFAAVVSAPVEKYVRVVVIKEIKGSQYMLQLESWVRDELAAADKYEDEEEESLEKVIEFFQSKYLKQHSVISFHFSATTPATAEIGLEIEGQKDLKMKVENGNVVEMIQKWYLGGTRGVSTSTTESLATSLGEILLQ</sequence>
<dbReference type="PANTHER" id="PTHR47588">
    <property type="entry name" value="CHALCONE--FLAVONONE ISOMERASE 3-RELATED"/>
    <property type="match status" value="1"/>
</dbReference>
<dbReference type="InterPro" id="IPR016087">
    <property type="entry name" value="Chalcone_isomerase"/>
</dbReference>
<protein>
    <recommendedName>
        <fullName evidence="2">Chalcone-flavonone isomerase family protein</fullName>
    </recommendedName>
</protein>